<accession>A0A438CP52</accession>
<reference evidence="3 4" key="1">
    <citation type="journal article" date="2018" name="PLoS Genet.">
        <title>Population sequencing reveals clonal diversity and ancestral inbreeding in the grapevine cultivar Chardonnay.</title>
        <authorList>
            <person name="Roach M.J."/>
            <person name="Johnson D.L."/>
            <person name="Bohlmann J."/>
            <person name="van Vuuren H.J."/>
            <person name="Jones S.J."/>
            <person name="Pretorius I.S."/>
            <person name="Schmidt S.A."/>
            <person name="Borneman A.R."/>
        </authorList>
    </citation>
    <scope>NUCLEOTIDE SEQUENCE [LARGE SCALE GENOMIC DNA]</scope>
    <source>
        <strain evidence="4">cv. Chardonnay</strain>
        <tissue evidence="3">Leaf</tissue>
    </source>
</reference>
<dbReference type="InterPro" id="IPR025558">
    <property type="entry name" value="DUF4283"/>
</dbReference>
<name>A0A438CP52_VITVI</name>
<feature type="region of interest" description="Disordered" evidence="1">
    <location>
        <begin position="552"/>
        <end position="573"/>
    </location>
</feature>
<dbReference type="EMBL" id="QGNW01002161">
    <property type="protein sequence ID" value="RVW24958.1"/>
    <property type="molecule type" value="Genomic_DNA"/>
</dbReference>
<organism evidence="3 4">
    <name type="scientific">Vitis vinifera</name>
    <name type="common">Grape</name>
    <dbReference type="NCBI Taxonomy" id="29760"/>
    <lineage>
        <taxon>Eukaryota</taxon>
        <taxon>Viridiplantae</taxon>
        <taxon>Streptophyta</taxon>
        <taxon>Embryophyta</taxon>
        <taxon>Tracheophyta</taxon>
        <taxon>Spermatophyta</taxon>
        <taxon>Magnoliopsida</taxon>
        <taxon>eudicotyledons</taxon>
        <taxon>Gunneridae</taxon>
        <taxon>Pentapetalae</taxon>
        <taxon>rosids</taxon>
        <taxon>Vitales</taxon>
        <taxon>Vitaceae</taxon>
        <taxon>Viteae</taxon>
        <taxon>Vitis</taxon>
    </lineage>
</organism>
<dbReference type="Pfam" id="PF14111">
    <property type="entry name" value="DUF4283"/>
    <property type="match status" value="1"/>
</dbReference>
<gene>
    <name evidence="3" type="ORF">CK203_079503</name>
</gene>
<sequence length="658" mass="74777">MGESERECDGEEGEDSAAIRRRRKESSFAVESKVFEIVLEERKGKPQVLIVEKKKGVSSWVRLGPESLGFFMEGLIHCIKDEKEGKWGREWKDKGRSYSLTREIDRAGWFLRLGIVVSKRKSFSIFISRGKGDKGGWVTMAEKLHQMEGAIGRKANKQEVRVMGKSALERSYAEVVKRPSWRITNSIRVKANSWGLKGKLGPTRLEKDRVLLEFEDLEEARRVVSSGNRSLGGLQLGMEQWNPRIGCWAKTLGEIQWARILFKTRGDFMLSVLEIEVEEDVYFLSLWWEFRPIVRKKQMVCSEASGRESDEVRGEWVGPRDVCKPGPRSDDPGLGLHRCAGVWVDYVKPNRGPKDARRAGGLVLLNRSLGSKLKEVATGDDGSKAGPSSRRWAVEMDCQKLIGLEGMERASPVMLITQALSKGPQEQACLLNCNISRRVNLLETKPFVAWETEDFRKQQMNVSYSTTDRALEEEALRYGSVFYSRGKRALGASHLNSFYFDRAPKGEFYDRSGVIEEEFRVENTTWLTVDEGSNENDNGYWDLGEANRISDKVRGTEGDSGTPKTQAVRNENEEKWEESSLAKFNHFSGFPAKGLEKEILSFLFKIRKRQEKIHSKELLEKTKFERELKRLECSVNYEGGNKQKGPSQGKGSQIVVAQ</sequence>
<evidence type="ECO:0000259" key="2">
    <source>
        <dbReference type="Pfam" id="PF14111"/>
    </source>
</evidence>
<comment type="caution">
    <text evidence="3">The sequence shown here is derived from an EMBL/GenBank/DDBJ whole genome shotgun (WGS) entry which is preliminary data.</text>
</comment>
<dbReference type="Proteomes" id="UP000288805">
    <property type="component" value="Unassembled WGS sequence"/>
</dbReference>
<feature type="region of interest" description="Disordered" evidence="1">
    <location>
        <begin position="1"/>
        <end position="26"/>
    </location>
</feature>
<feature type="domain" description="DUF4283" evidence="2">
    <location>
        <begin position="187"/>
        <end position="248"/>
    </location>
</feature>
<evidence type="ECO:0000313" key="4">
    <source>
        <dbReference type="Proteomes" id="UP000288805"/>
    </source>
</evidence>
<evidence type="ECO:0000313" key="3">
    <source>
        <dbReference type="EMBL" id="RVW24958.1"/>
    </source>
</evidence>
<proteinExistence type="predicted"/>
<dbReference type="AlphaFoldDB" id="A0A438CP52"/>
<feature type="region of interest" description="Disordered" evidence="1">
    <location>
        <begin position="636"/>
        <end position="658"/>
    </location>
</feature>
<protein>
    <recommendedName>
        <fullName evidence="2">DUF4283 domain-containing protein</fullName>
    </recommendedName>
</protein>
<evidence type="ECO:0000256" key="1">
    <source>
        <dbReference type="SAM" id="MobiDB-lite"/>
    </source>
</evidence>